<dbReference type="FunFam" id="3.90.45.10:FF:000003">
    <property type="entry name" value="Peptide deformylase"/>
    <property type="match status" value="1"/>
</dbReference>
<comment type="catalytic activity">
    <reaction evidence="6">
        <text>N-terminal N-formyl-L-methionyl-[peptide] + H2O = N-terminal L-methionyl-[peptide] + formate</text>
        <dbReference type="Rhea" id="RHEA:24420"/>
        <dbReference type="Rhea" id="RHEA-COMP:10639"/>
        <dbReference type="Rhea" id="RHEA-COMP:10640"/>
        <dbReference type="ChEBI" id="CHEBI:15377"/>
        <dbReference type="ChEBI" id="CHEBI:15740"/>
        <dbReference type="ChEBI" id="CHEBI:49298"/>
        <dbReference type="ChEBI" id="CHEBI:64731"/>
        <dbReference type="EC" id="3.5.1.88"/>
    </reaction>
</comment>
<dbReference type="OrthoDB" id="9804313at2"/>
<evidence type="ECO:0000256" key="5">
    <source>
        <dbReference type="ARBA" id="ARBA00023004"/>
    </source>
</evidence>
<evidence type="ECO:0000256" key="4">
    <source>
        <dbReference type="ARBA" id="ARBA00022917"/>
    </source>
</evidence>
<feature type="binding site" evidence="6">
    <location>
        <position position="102"/>
    </location>
    <ligand>
        <name>Fe cation</name>
        <dbReference type="ChEBI" id="CHEBI:24875"/>
    </ligand>
</feature>
<name>A0A0W0V2N3_9GAMM</name>
<evidence type="ECO:0000313" key="8">
    <source>
        <dbReference type="Proteomes" id="UP000054761"/>
    </source>
</evidence>
<feature type="binding site" evidence="6">
    <location>
        <position position="144"/>
    </location>
    <ligand>
        <name>Fe cation</name>
        <dbReference type="ChEBI" id="CHEBI:24875"/>
    </ligand>
</feature>
<evidence type="ECO:0000256" key="6">
    <source>
        <dbReference type="HAMAP-Rule" id="MF_00163"/>
    </source>
</evidence>
<gene>
    <name evidence="6" type="primary">def</name>
    <name evidence="7" type="ORF">Lisr_2574</name>
</gene>
<keyword evidence="3 6" id="KW-0378">Hydrolase</keyword>
<dbReference type="PIRSF" id="PIRSF004749">
    <property type="entry name" value="Pep_def"/>
    <property type="match status" value="1"/>
</dbReference>
<dbReference type="CDD" id="cd00487">
    <property type="entry name" value="Pep_deformylase"/>
    <property type="match status" value="1"/>
</dbReference>
<dbReference type="PANTHER" id="PTHR10458:SF20">
    <property type="entry name" value="PEPTIDE DEFORMYLASE 1"/>
    <property type="match status" value="1"/>
</dbReference>
<comment type="caution">
    <text evidence="7">The sequence shown here is derived from an EMBL/GenBank/DDBJ whole genome shotgun (WGS) entry which is preliminary data.</text>
</comment>
<dbReference type="EMBL" id="LNYH01000149">
    <property type="protein sequence ID" value="KTD14346.1"/>
    <property type="molecule type" value="Genomic_DNA"/>
</dbReference>
<protein>
    <recommendedName>
        <fullName evidence="6">Peptide deformylase</fullName>
        <shortName evidence="6">PDF</shortName>
        <ecNumber evidence="6">3.5.1.88</ecNumber>
    </recommendedName>
    <alternativeName>
        <fullName evidence="6">Polypeptide deformylase</fullName>
    </alternativeName>
</protein>
<reference evidence="7 8" key="1">
    <citation type="submission" date="2015-11" db="EMBL/GenBank/DDBJ databases">
        <title>Genomic analysis of 38 Legionella species identifies large and diverse effector repertoires.</title>
        <authorList>
            <person name="Burstein D."/>
            <person name="Amaro F."/>
            <person name="Zusman T."/>
            <person name="Lifshitz Z."/>
            <person name="Cohen O."/>
            <person name="Gilbert J.A."/>
            <person name="Pupko T."/>
            <person name="Shuman H.A."/>
            <person name="Segal G."/>
        </authorList>
    </citation>
    <scope>NUCLEOTIDE SEQUENCE [LARGE SCALE GENOMIC DNA]</scope>
    <source>
        <strain evidence="7 8">Bercovier 4</strain>
    </source>
</reference>
<comment type="function">
    <text evidence="6">Removes the formyl group from the N-terminal Met of newly synthesized proteins. Requires at least a dipeptide for an efficient rate of reaction. N-terminal L-methionine is a prerequisite for activity but the enzyme has broad specificity at other positions.</text>
</comment>
<dbReference type="InterPro" id="IPR036821">
    <property type="entry name" value="Peptide_deformylase_sf"/>
</dbReference>
<dbReference type="HAMAP" id="MF_00163">
    <property type="entry name" value="Pep_deformylase"/>
    <property type="match status" value="1"/>
</dbReference>
<dbReference type="PRINTS" id="PR01576">
    <property type="entry name" value="PDEFORMYLASE"/>
</dbReference>
<dbReference type="NCBIfam" id="NF001159">
    <property type="entry name" value="PRK00150.1-3"/>
    <property type="match status" value="1"/>
</dbReference>
<organism evidence="7 8">
    <name type="scientific">Legionella israelensis</name>
    <dbReference type="NCBI Taxonomy" id="454"/>
    <lineage>
        <taxon>Bacteria</taxon>
        <taxon>Pseudomonadati</taxon>
        <taxon>Pseudomonadota</taxon>
        <taxon>Gammaproteobacteria</taxon>
        <taxon>Legionellales</taxon>
        <taxon>Legionellaceae</taxon>
        <taxon>Legionella</taxon>
    </lineage>
</organism>
<dbReference type="GO" id="GO:0046872">
    <property type="term" value="F:metal ion binding"/>
    <property type="evidence" value="ECO:0007669"/>
    <property type="project" value="UniProtKB-KW"/>
</dbReference>
<dbReference type="InterPro" id="IPR023635">
    <property type="entry name" value="Peptide_deformylase"/>
</dbReference>
<keyword evidence="5 6" id="KW-0408">Iron</keyword>
<comment type="similarity">
    <text evidence="1 6">Belongs to the polypeptide deformylase family.</text>
</comment>
<dbReference type="GO" id="GO:0006412">
    <property type="term" value="P:translation"/>
    <property type="evidence" value="ECO:0007669"/>
    <property type="project" value="UniProtKB-UniRule"/>
</dbReference>
<dbReference type="AlphaFoldDB" id="A0A0W0V2N3"/>
<dbReference type="PATRIC" id="fig|454.4.peg.2826"/>
<keyword evidence="2 6" id="KW-0479">Metal-binding</keyword>
<proteinExistence type="inferred from homology"/>
<dbReference type="STRING" id="454.Lisr_2574"/>
<dbReference type="EC" id="3.5.1.88" evidence="6"/>
<dbReference type="Gene3D" id="3.90.45.10">
    <property type="entry name" value="Peptide deformylase"/>
    <property type="match status" value="1"/>
</dbReference>
<evidence type="ECO:0000256" key="1">
    <source>
        <dbReference type="ARBA" id="ARBA00010759"/>
    </source>
</evidence>
<dbReference type="SUPFAM" id="SSF56420">
    <property type="entry name" value="Peptide deformylase"/>
    <property type="match status" value="1"/>
</dbReference>
<comment type="cofactor">
    <cofactor evidence="6">
        <name>Fe(2+)</name>
        <dbReference type="ChEBI" id="CHEBI:29033"/>
    </cofactor>
    <text evidence="6">Binds 1 Fe(2+) ion.</text>
</comment>
<dbReference type="GO" id="GO:0042586">
    <property type="term" value="F:peptide deformylase activity"/>
    <property type="evidence" value="ECO:0007669"/>
    <property type="project" value="UniProtKB-UniRule"/>
</dbReference>
<feature type="binding site" evidence="6">
    <location>
        <position position="148"/>
    </location>
    <ligand>
        <name>Fe cation</name>
        <dbReference type="ChEBI" id="CHEBI:24875"/>
    </ligand>
</feature>
<keyword evidence="4 6" id="KW-0648">Protein biosynthesis</keyword>
<dbReference type="RefSeq" id="WP_058502851.1">
    <property type="nucleotide sequence ID" value="NZ_CAAAJA010000022.1"/>
</dbReference>
<dbReference type="Proteomes" id="UP000054761">
    <property type="component" value="Unassembled WGS sequence"/>
</dbReference>
<sequence length="182" mass="20789">MDQHEIILLGNPLLRQKAQAIREEEFGSEELKQLEKTLFEMMKAENGLGLAAPQIGISRRALVFGMEKHPVHTHLPEIPFTILFNPSYEPISEECVEDYEGCLSVGTLRGKVSRYKHIRYRGYDVNGHLIEREVSDLHARVLQHEYDHLEGVIFLDKVTDVNSLGFHDELVRSGELKARKAA</sequence>
<accession>A0A0W0V2N3</accession>
<dbReference type="PANTHER" id="PTHR10458">
    <property type="entry name" value="PEPTIDE DEFORMYLASE"/>
    <property type="match status" value="1"/>
</dbReference>
<evidence type="ECO:0000313" key="7">
    <source>
        <dbReference type="EMBL" id="KTD14346.1"/>
    </source>
</evidence>
<evidence type="ECO:0000256" key="3">
    <source>
        <dbReference type="ARBA" id="ARBA00022801"/>
    </source>
</evidence>
<dbReference type="Pfam" id="PF01327">
    <property type="entry name" value="Pep_deformylase"/>
    <property type="match status" value="1"/>
</dbReference>
<keyword evidence="8" id="KW-1185">Reference proteome</keyword>
<evidence type="ECO:0000256" key="2">
    <source>
        <dbReference type="ARBA" id="ARBA00022723"/>
    </source>
</evidence>
<dbReference type="NCBIfam" id="TIGR00079">
    <property type="entry name" value="pept_deformyl"/>
    <property type="match status" value="1"/>
</dbReference>
<feature type="active site" evidence="6">
    <location>
        <position position="145"/>
    </location>
</feature>